<evidence type="ECO:0000256" key="2">
    <source>
        <dbReference type="ARBA" id="ARBA00008077"/>
    </source>
</evidence>
<feature type="disulfide bond" evidence="9">
    <location>
        <begin position="25"/>
        <end position="63"/>
    </location>
</feature>
<feature type="transmembrane region" description="Helical" evidence="10">
    <location>
        <begin position="365"/>
        <end position="386"/>
    </location>
</feature>
<comment type="caution">
    <text evidence="9">Lacks conserved residue(s) required for the propagation of feature annotation.</text>
</comment>
<dbReference type="AlphaFoldDB" id="A0A3P7PJT4"/>
<keyword evidence="3" id="KW-0217">Developmental protein</keyword>
<evidence type="ECO:0000259" key="11">
    <source>
        <dbReference type="PROSITE" id="PS50038"/>
    </source>
</evidence>
<feature type="domain" description="G-protein coupled receptors family 2 profile 2" evidence="12">
    <location>
        <begin position="155"/>
        <end position="336"/>
    </location>
</feature>
<dbReference type="GO" id="GO:0060070">
    <property type="term" value="P:canonical Wnt signaling pathway"/>
    <property type="evidence" value="ECO:0007669"/>
    <property type="project" value="TreeGrafter"/>
</dbReference>
<dbReference type="STRING" id="318479.A0A3P7PJT4"/>
<accession>A0A3P7PJT4</accession>
<dbReference type="InterPro" id="IPR000539">
    <property type="entry name" value="Frizzled/Smoothened_7TM"/>
</dbReference>
<evidence type="ECO:0000256" key="3">
    <source>
        <dbReference type="ARBA" id="ARBA00022473"/>
    </source>
</evidence>
<dbReference type="Gene3D" id="1.20.1070.10">
    <property type="entry name" value="Rhodopsin 7-helix transmembrane proteins"/>
    <property type="match status" value="1"/>
</dbReference>
<dbReference type="SUPFAM" id="SSF63501">
    <property type="entry name" value="Frizzled cysteine-rich domain"/>
    <property type="match status" value="1"/>
</dbReference>
<dbReference type="EMBL" id="UYYG01001156">
    <property type="protein sequence ID" value="VDN56514.1"/>
    <property type="molecule type" value="Genomic_DNA"/>
</dbReference>
<dbReference type="Pfam" id="PF01534">
    <property type="entry name" value="Frizzled"/>
    <property type="match status" value="1"/>
</dbReference>
<evidence type="ECO:0000256" key="8">
    <source>
        <dbReference type="ARBA" id="ARBA00023170"/>
    </source>
</evidence>
<feature type="domain" description="FZ" evidence="11">
    <location>
        <begin position="1"/>
        <end position="96"/>
    </location>
</feature>
<dbReference type="InterPro" id="IPR015526">
    <property type="entry name" value="Frizzled/SFRP"/>
</dbReference>
<keyword evidence="4 10" id="KW-0812">Transmembrane</keyword>
<dbReference type="PANTHER" id="PTHR11309">
    <property type="entry name" value="FRIZZLED"/>
    <property type="match status" value="1"/>
</dbReference>
<dbReference type="PANTHER" id="PTHR11309:SF23">
    <property type="entry name" value="FRIZZLED-4"/>
    <property type="match status" value="1"/>
</dbReference>
<dbReference type="PROSITE" id="PS50038">
    <property type="entry name" value="FZ"/>
    <property type="match status" value="1"/>
</dbReference>
<dbReference type="GO" id="GO:0005886">
    <property type="term" value="C:plasma membrane"/>
    <property type="evidence" value="ECO:0007669"/>
    <property type="project" value="TreeGrafter"/>
</dbReference>
<feature type="transmembrane region" description="Helical" evidence="10">
    <location>
        <begin position="235"/>
        <end position="258"/>
    </location>
</feature>
<dbReference type="SMART" id="SM01330">
    <property type="entry name" value="Frizzled"/>
    <property type="match status" value="1"/>
</dbReference>
<dbReference type="GO" id="GO:0042813">
    <property type="term" value="F:Wnt receptor activity"/>
    <property type="evidence" value="ECO:0007669"/>
    <property type="project" value="TreeGrafter"/>
</dbReference>
<evidence type="ECO:0000259" key="12">
    <source>
        <dbReference type="PROSITE" id="PS50261"/>
    </source>
</evidence>
<evidence type="ECO:0000256" key="4">
    <source>
        <dbReference type="ARBA" id="ARBA00022692"/>
    </source>
</evidence>
<keyword evidence="14" id="KW-1185">Reference proteome</keyword>
<reference evidence="13 14" key="1">
    <citation type="submission" date="2018-11" db="EMBL/GenBank/DDBJ databases">
        <authorList>
            <consortium name="Pathogen Informatics"/>
        </authorList>
    </citation>
    <scope>NUCLEOTIDE SEQUENCE [LARGE SCALE GENOMIC DNA]</scope>
</reference>
<protein>
    <submittedName>
        <fullName evidence="13">Uncharacterized protein</fullName>
    </submittedName>
</protein>
<sequence>MVGDESESDAENRFNTFDPLIKIRCSSQLKFFLCSVYFPMCTDKVPIAIGPCRPLCERVQMKCEPLLKEFGFPWPPSMNCSKFPLENNHDAMCMKGPTSDEEIPIANEEPEYEQVENNIPSTTMRCTQPNTIYMNRTGHCVPLCQSNHGYTTEDRESASAALFIMSLICIALTSVCLLTFCTRRNCLTALPELSLFFSSLSFCISAIIYLFSLLYRNQISCMVYTSKSVFVVSGMQHIPCTTVAILLYYFGTTGRLWWFFLCCTWNKHAQRNQQHLDALVLRSHVLAWGIPLGAVMLALMAQSIYADPLSGICLVGGGNRVIEVVFISLRELILLLCCLVPLFFGCLTLIGSAPANDHSVASSGLLGSIYPMAASFLLLSSLQYLLSPNISGWNTVTAVKLLADPLLGVLSSAGCLIQILFNIFKANRSPLLGKYGYQPAVPQIPQPPIPVSAYSVARYQEQRPFC</sequence>
<feature type="transmembrane region" description="Helical" evidence="10">
    <location>
        <begin position="279"/>
        <end position="301"/>
    </location>
</feature>
<dbReference type="Pfam" id="PF01392">
    <property type="entry name" value="Fz"/>
    <property type="match status" value="1"/>
</dbReference>
<evidence type="ECO:0000256" key="5">
    <source>
        <dbReference type="ARBA" id="ARBA00022989"/>
    </source>
</evidence>
<dbReference type="GO" id="GO:0035567">
    <property type="term" value="P:non-canonical Wnt signaling pathway"/>
    <property type="evidence" value="ECO:0007669"/>
    <property type="project" value="TreeGrafter"/>
</dbReference>
<name>A0A3P7PJT4_DRAME</name>
<keyword evidence="7 9" id="KW-1015">Disulfide bond</keyword>
<comment type="similarity">
    <text evidence="2">Belongs to the G-protein coupled receptor Fz/Smo family.</text>
</comment>
<evidence type="ECO:0000256" key="1">
    <source>
        <dbReference type="ARBA" id="ARBA00004141"/>
    </source>
</evidence>
<keyword evidence="6 10" id="KW-0472">Membrane</keyword>
<keyword evidence="8" id="KW-0675">Receptor</keyword>
<dbReference type="PROSITE" id="PS50261">
    <property type="entry name" value="G_PROTEIN_RECEP_F2_4"/>
    <property type="match status" value="1"/>
</dbReference>
<dbReference type="FunFam" id="1.10.2000.10:FF:000037">
    <property type="match status" value="1"/>
</dbReference>
<feature type="transmembrane region" description="Helical" evidence="10">
    <location>
        <begin position="406"/>
        <end position="424"/>
    </location>
</feature>
<organism evidence="13 14">
    <name type="scientific">Dracunculus medinensis</name>
    <name type="common">Guinea worm</name>
    <dbReference type="NCBI Taxonomy" id="318479"/>
    <lineage>
        <taxon>Eukaryota</taxon>
        <taxon>Metazoa</taxon>
        <taxon>Ecdysozoa</taxon>
        <taxon>Nematoda</taxon>
        <taxon>Chromadorea</taxon>
        <taxon>Rhabditida</taxon>
        <taxon>Spirurina</taxon>
        <taxon>Dracunculoidea</taxon>
        <taxon>Dracunculidae</taxon>
        <taxon>Dracunculus</taxon>
    </lineage>
</organism>
<dbReference type="SMART" id="SM00063">
    <property type="entry name" value="FRI"/>
    <property type="match status" value="1"/>
</dbReference>
<dbReference type="InterPro" id="IPR036790">
    <property type="entry name" value="Frizzled_dom_sf"/>
</dbReference>
<feature type="transmembrane region" description="Helical" evidence="10">
    <location>
        <begin position="160"/>
        <end position="181"/>
    </location>
</feature>
<feature type="transmembrane region" description="Helical" evidence="10">
    <location>
        <begin position="193"/>
        <end position="215"/>
    </location>
</feature>
<evidence type="ECO:0000313" key="14">
    <source>
        <dbReference type="Proteomes" id="UP000274756"/>
    </source>
</evidence>
<evidence type="ECO:0000256" key="10">
    <source>
        <dbReference type="SAM" id="Phobius"/>
    </source>
</evidence>
<dbReference type="Gene3D" id="1.10.2000.10">
    <property type="entry name" value="Frizzled cysteine-rich domain"/>
    <property type="match status" value="1"/>
</dbReference>
<evidence type="ECO:0000313" key="13">
    <source>
        <dbReference type="EMBL" id="VDN56514.1"/>
    </source>
</evidence>
<dbReference type="InterPro" id="IPR020067">
    <property type="entry name" value="Frizzled_dom"/>
</dbReference>
<feature type="transmembrane region" description="Helical" evidence="10">
    <location>
        <begin position="332"/>
        <end position="353"/>
    </location>
</feature>
<dbReference type="InterPro" id="IPR017981">
    <property type="entry name" value="GPCR_2-like_7TM"/>
</dbReference>
<feature type="disulfide bond" evidence="9">
    <location>
        <begin position="56"/>
        <end position="80"/>
    </location>
</feature>
<evidence type="ECO:0000256" key="9">
    <source>
        <dbReference type="PROSITE-ProRule" id="PRU00090"/>
    </source>
</evidence>
<dbReference type="PRINTS" id="PR00489">
    <property type="entry name" value="FRIZZLED"/>
</dbReference>
<evidence type="ECO:0000256" key="6">
    <source>
        <dbReference type="ARBA" id="ARBA00023136"/>
    </source>
</evidence>
<feature type="disulfide bond" evidence="9">
    <location>
        <begin position="52"/>
        <end position="93"/>
    </location>
</feature>
<comment type="subcellular location">
    <subcellularLocation>
        <location evidence="1">Membrane</location>
        <topology evidence="1">Multi-pass membrane protein</topology>
    </subcellularLocation>
</comment>
<gene>
    <name evidence="13" type="ORF">DME_LOCUS6487</name>
</gene>
<dbReference type="GO" id="GO:0017147">
    <property type="term" value="F:Wnt-protein binding"/>
    <property type="evidence" value="ECO:0007669"/>
    <property type="project" value="TreeGrafter"/>
</dbReference>
<proteinExistence type="inferred from homology"/>
<dbReference type="Proteomes" id="UP000274756">
    <property type="component" value="Unassembled WGS sequence"/>
</dbReference>
<keyword evidence="5 10" id="KW-1133">Transmembrane helix</keyword>
<dbReference type="OrthoDB" id="10053709at2759"/>
<evidence type="ECO:0000256" key="7">
    <source>
        <dbReference type="ARBA" id="ARBA00023157"/>
    </source>
</evidence>